<dbReference type="EMBL" id="KZ679260">
    <property type="protein sequence ID" value="PTB42239.1"/>
    <property type="molecule type" value="Genomic_DNA"/>
</dbReference>
<name>A0A2T3ZBQ9_TRIA4</name>
<dbReference type="AlphaFoldDB" id="A0A2T3ZBQ9"/>
<evidence type="ECO:0000313" key="3">
    <source>
        <dbReference type="Proteomes" id="UP000240493"/>
    </source>
</evidence>
<dbReference type="Proteomes" id="UP000240493">
    <property type="component" value="Unassembled WGS sequence"/>
</dbReference>
<feature type="transmembrane region" description="Helical" evidence="1">
    <location>
        <begin position="93"/>
        <end position="111"/>
    </location>
</feature>
<evidence type="ECO:0000313" key="2">
    <source>
        <dbReference type="EMBL" id="PTB42239.1"/>
    </source>
</evidence>
<organism evidence="2 3">
    <name type="scientific">Trichoderma asperellum (strain ATCC 204424 / CBS 433.97 / NBRC 101777)</name>
    <dbReference type="NCBI Taxonomy" id="1042311"/>
    <lineage>
        <taxon>Eukaryota</taxon>
        <taxon>Fungi</taxon>
        <taxon>Dikarya</taxon>
        <taxon>Ascomycota</taxon>
        <taxon>Pezizomycotina</taxon>
        <taxon>Sordariomycetes</taxon>
        <taxon>Hypocreomycetidae</taxon>
        <taxon>Hypocreales</taxon>
        <taxon>Hypocreaceae</taxon>
        <taxon>Trichoderma</taxon>
    </lineage>
</organism>
<keyword evidence="1" id="KW-0812">Transmembrane</keyword>
<reference evidence="2 3" key="1">
    <citation type="submission" date="2016-07" db="EMBL/GenBank/DDBJ databases">
        <title>Multiple horizontal gene transfer events from other fungi enriched the ability of initially mycotrophic Trichoderma (Ascomycota) to feed on dead plant biomass.</title>
        <authorList>
            <consortium name="DOE Joint Genome Institute"/>
            <person name="Aerts A."/>
            <person name="Atanasova L."/>
            <person name="Chenthamara K."/>
            <person name="Zhang J."/>
            <person name="Grujic M."/>
            <person name="Henrissat B."/>
            <person name="Kuo A."/>
            <person name="Salamov A."/>
            <person name="Lipzen A."/>
            <person name="Labutti K."/>
            <person name="Barry K."/>
            <person name="Miao Y."/>
            <person name="Rahimi M.J."/>
            <person name="Shen Q."/>
            <person name="Grigoriev I.V."/>
            <person name="Kubicek C.P."/>
            <person name="Druzhinina I.S."/>
        </authorList>
    </citation>
    <scope>NUCLEOTIDE SEQUENCE [LARGE SCALE GENOMIC DNA]</scope>
    <source>
        <strain evidence="2 3">CBS 433.97</strain>
    </source>
</reference>
<sequence>MKLRCVDVDERIPVSQTHYHVCRSSSRATAEILHQRRPAPHWPLSEKRAAACFISNIIESRINLARNATLGRPDQEDSCVCSWGTAIGLPNPIGVLQLHILIIMMILLFYTTP</sequence>
<accession>A0A2T3ZBQ9</accession>
<proteinExistence type="predicted"/>
<protein>
    <submittedName>
        <fullName evidence="2">Uncharacterized protein</fullName>
    </submittedName>
</protein>
<keyword evidence="1" id="KW-1133">Transmembrane helix</keyword>
<keyword evidence="3" id="KW-1185">Reference proteome</keyword>
<keyword evidence="1" id="KW-0472">Membrane</keyword>
<evidence type="ECO:0000256" key="1">
    <source>
        <dbReference type="SAM" id="Phobius"/>
    </source>
</evidence>
<gene>
    <name evidence="2" type="ORF">M441DRAFT_386669</name>
</gene>